<keyword evidence="4" id="KW-0799">Topoisomerase</keyword>
<dbReference type="Proteomes" id="UP000823842">
    <property type="component" value="Unassembled WGS sequence"/>
</dbReference>
<dbReference type="GO" id="GO:0006265">
    <property type="term" value="P:DNA topological change"/>
    <property type="evidence" value="ECO:0007669"/>
    <property type="project" value="InterPro"/>
</dbReference>
<dbReference type="SMART" id="SM00436">
    <property type="entry name" value="TOP1Bc"/>
    <property type="match status" value="1"/>
</dbReference>
<evidence type="ECO:0000313" key="12">
    <source>
        <dbReference type="EMBL" id="HJB29676.1"/>
    </source>
</evidence>
<evidence type="ECO:0000256" key="7">
    <source>
        <dbReference type="ARBA" id="ARBA00030003"/>
    </source>
</evidence>
<proteinExistence type="inferred from homology"/>
<evidence type="ECO:0000256" key="9">
    <source>
        <dbReference type="ARBA" id="ARBA00032235"/>
    </source>
</evidence>
<dbReference type="Pfam" id="PF13342">
    <property type="entry name" value="Toprim_Crpt"/>
    <property type="match status" value="1"/>
</dbReference>
<dbReference type="Pfam" id="PF01131">
    <property type="entry name" value="Topoisom_bac"/>
    <property type="match status" value="1"/>
</dbReference>
<dbReference type="GO" id="GO:0006281">
    <property type="term" value="P:DNA repair"/>
    <property type="evidence" value="ECO:0007669"/>
    <property type="project" value="TreeGrafter"/>
</dbReference>
<gene>
    <name evidence="12" type="ORF">IAA06_12930</name>
</gene>
<dbReference type="GO" id="GO:0006310">
    <property type="term" value="P:DNA recombination"/>
    <property type="evidence" value="ECO:0007669"/>
    <property type="project" value="TreeGrafter"/>
</dbReference>
<dbReference type="PROSITE" id="PS52039">
    <property type="entry name" value="TOPO_IA_2"/>
    <property type="match status" value="1"/>
</dbReference>
<accession>A0A9D2LU79</accession>
<evidence type="ECO:0000256" key="8">
    <source>
        <dbReference type="ARBA" id="ARBA00031985"/>
    </source>
</evidence>
<feature type="non-terminal residue" evidence="12">
    <location>
        <position position="1"/>
    </location>
</feature>
<evidence type="ECO:0000256" key="2">
    <source>
        <dbReference type="ARBA" id="ARBA00009446"/>
    </source>
</evidence>
<dbReference type="Gene3D" id="1.10.290.10">
    <property type="entry name" value="Topoisomerase I, domain 4"/>
    <property type="match status" value="1"/>
</dbReference>
<feature type="domain" description="Topo IA-type catalytic" evidence="11">
    <location>
        <begin position="84"/>
        <end position="520"/>
    </location>
</feature>
<dbReference type="GO" id="GO:0003677">
    <property type="term" value="F:DNA binding"/>
    <property type="evidence" value="ECO:0007669"/>
    <property type="project" value="UniProtKB-KW"/>
</dbReference>
<dbReference type="GO" id="GO:0043597">
    <property type="term" value="C:cytoplasmic replication fork"/>
    <property type="evidence" value="ECO:0007669"/>
    <property type="project" value="TreeGrafter"/>
</dbReference>
<dbReference type="InterPro" id="IPR013824">
    <property type="entry name" value="Topo_IA_cen_sub1"/>
</dbReference>
<dbReference type="GO" id="GO:0003917">
    <property type="term" value="F:DNA topoisomerase type I (single strand cut, ATP-independent) activity"/>
    <property type="evidence" value="ECO:0007669"/>
    <property type="project" value="UniProtKB-EC"/>
</dbReference>
<evidence type="ECO:0000313" key="13">
    <source>
        <dbReference type="Proteomes" id="UP000823842"/>
    </source>
</evidence>
<comment type="similarity">
    <text evidence="2">Belongs to the type IA topoisomerase family.</text>
</comment>
<dbReference type="InterPro" id="IPR003602">
    <property type="entry name" value="Topo_IA_DNA-bd_dom"/>
</dbReference>
<dbReference type="InterPro" id="IPR000380">
    <property type="entry name" value="Topo_IA"/>
</dbReference>
<dbReference type="InterPro" id="IPR013497">
    <property type="entry name" value="Topo_IA_cen"/>
</dbReference>
<dbReference type="PANTHER" id="PTHR11390:SF21">
    <property type="entry name" value="DNA TOPOISOMERASE 3-ALPHA"/>
    <property type="match status" value="1"/>
</dbReference>
<evidence type="ECO:0000256" key="5">
    <source>
        <dbReference type="ARBA" id="ARBA00023125"/>
    </source>
</evidence>
<dbReference type="InterPro" id="IPR025589">
    <property type="entry name" value="Toprim_C_rpt"/>
</dbReference>
<dbReference type="EMBL" id="DWYZ01000242">
    <property type="protein sequence ID" value="HJB29676.1"/>
    <property type="molecule type" value="Genomic_DNA"/>
</dbReference>
<dbReference type="InterPro" id="IPR013825">
    <property type="entry name" value="Topo_IA_cen_sub2"/>
</dbReference>
<dbReference type="Gene3D" id="2.70.20.10">
    <property type="entry name" value="Topoisomerase I, domain 3"/>
    <property type="match status" value="1"/>
</dbReference>
<dbReference type="Gene3D" id="1.10.460.10">
    <property type="entry name" value="Topoisomerase I, domain 2"/>
    <property type="match status" value="1"/>
</dbReference>
<dbReference type="EC" id="5.6.2.1" evidence="3"/>
<evidence type="ECO:0000259" key="11">
    <source>
        <dbReference type="PROSITE" id="PS52039"/>
    </source>
</evidence>
<dbReference type="InterPro" id="IPR003601">
    <property type="entry name" value="Topo_IA_2"/>
</dbReference>
<comment type="caution">
    <text evidence="12">The sequence shown here is derived from an EMBL/GenBank/DDBJ whole genome shotgun (WGS) entry which is preliminary data.</text>
</comment>
<dbReference type="AlphaFoldDB" id="A0A9D2LU79"/>
<sequence>TFATGVGNVKIFQELKARIQSRHYDGIIVGTDSDLEGNGIYDLIEQRLHLQDMKTYRFFEKDLTKKGILESLHGLTDYHKEPRDVRMTQAYRIRSRFDWLIGYNMSVGYTVRAGFNMRVGRVKAPTLKLVYDNCRAIDTFQPKSSYLPVAVSGEINAFYCDEKWREQPFEEKKDAQEVLGRCGDTLELVSVKKKIMERLPPQLYKLTDIQVEAGQKYGYTPETVLACIQNLYEKYKLLSYPRTDCRYISSEKARELPKLLRAVMVIPGMDTVVKGLTQADIDRVRNDSRYVNNKEVEKSSHDALIPTGKIMDLSSLEEKERNICTMIYKRFLSAFLPPLAEEKTKYLFLAGKDLFTAAGSRVLDEGFTRIFDRSPGERILPALSEEEILKIQEKRIHTVQSRPPKRFTQALLIDAMENLHKYLPKGDYKNILQEAHGIGQPSSRAAIIKELITTGYMEQKKQGLYITEMGRAYIENLSGSSLTDPMTAAKCEEYIKNVREGVEGYGSAYQKILAYLNELLGDLEKAQFNKSGYANKKEMEIDAPCPACGKPIRKHPWGYGCSGYPGCRFSIGKVCGKMLTEKQVISLCRKGSTGVLKGFHAKSGNTFDASLIYDHDTGKLRFEFPKTRR</sequence>
<reference evidence="12" key="2">
    <citation type="submission" date="2021-04" db="EMBL/GenBank/DDBJ databases">
        <authorList>
            <person name="Gilroy R."/>
        </authorList>
    </citation>
    <scope>NUCLEOTIDE SEQUENCE</scope>
    <source>
        <strain evidence="12">ChiSjej1B19-5720</strain>
    </source>
</reference>
<evidence type="ECO:0000256" key="1">
    <source>
        <dbReference type="ARBA" id="ARBA00000213"/>
    </source>
</evidence>
<reference evidence="12" key="1">
    <citation type="journal article" date="2021" name="PeerJ">
        <title>Extensive microbial diversity within the chicken gut microbiome revealed by metagenomics and culture.</title>
        <authorList>
            <person name="Gilroy R."/>
            <person name="Ravi A."/>
            <person name="Getino M."/>
            <person name="Pursley I."/>
            <person name="Horton D.L."/>
            <person name="Alikhan N.F."/>
            <person name="Baker D."/>
            <person name="Gharbi K."/>
            <person name="Hall N."/>
            <person name="Watson M."/>
            <person name="Adriaenssens E.M."/>
            <person name="Foster-Nyarko E."/>
            <person name="Jarju S."/>
            <person name="Secka A."/>
            <person name="Antonio M."/>
            <person name="Oren A."/>
            <person name="Chaudhuri R.R."/>
            <person name="La Ragione R."/>
            <person name="Hildebrand F."/>
            <person name="Pallen M.J."/>
        </authorList>
    </citation>
    <scope>NUCLEOTIDE SEQUENCE</scope>
    <source>
        <strain evidence="12">ChiSjej1B19-5720</strain>
    </source>
</reference>
<dbReference type="PROSITE" id="PS00396">
    <property type="entry name" value="TOPO_IA_1"/>
    <property type="match status" value="1"/>
</dbReference>
<keyword evidence="6" id="KW-0413">Isomerase</keyword>
<evidence type="ECO:0000256" key="10">
    <source>
        <dbReference type="ARBA" id="ARBA00032877"/>
    </source>
</evidence>
<protein>
    <recommendedName>
        <fullName evidence="3">DNA topoisomerase</fullName>
        <ecNumber evidence="3">5.6.2.1</ecNumber>
    </recommendedName>
    <alternativeName>
        <fullName evidence="10">Omega-protein</fullName>
    </alternativeName>
    <alternativeName>
        <fullName evidence="9">Relaxing enzyme</fullName>
    </alternativeName>
    <alternativeName>
        <fullName evidence="7">Swivelase</fullName>
    </alternativeName>
    <alternativeName>
        <fullName evidence="8">Untwisting enzyme</fullName>
    </alternativeName>
</protein>
<dbReference type="InterPro" id="IPR023406">
    <property type="entry name" value="Topo_IA_AS"/>
</dbReference>
<dbReference type="InterPro" id="IPR023405">
    <property type="entry name" value="Topo_IA_core_domain"/>
</dbReference>
<evidence type="ECO:0000256" key="6">
    <source>
        <dbReference type="ARBA" id="ARBA00023235"/>
    </source>
</evidence>
<name>A0A9D2LU79_9FIRM</name>
<dbReference type="InterPro" id="IPR013826">
    <property type="entry name" value="Topo_IA_cen_sub3"/>
</dbReference>
<evidence type="ECO:0000256" key="3">
    <source>
        <dbReference type="ARBA" id="ARBA00012891"/>
    </source>
</evidence>
<keyword evidence="5" id="KW-0238">DNA-binding</keyword>
<dbReference type="SUPFAM" id="SSF56712">
    <property type="entry name" value="Prokaryotic type I DNA topoisomerase"/>
    <property type="match status" value="1"/>
</dbReference>
<dbReference type="PRINTS" id="PR00417">
    <property type="entry name" value="PRTPISMRASEI"/>
</dbReference>
<comment type="catalytic activity">
    <reaction evidence="1">
        <text>ATP-independent breakage of single-stranded DNA, followed by passage and rejoining.</text>
        <dbReference type="EC" id="5.6.2.1"/>
    </reaction>
</comment>
<evidence type="ECO:0000256" key="4">
    <source>
        <dbReference type="ARBA" id="ARBA00023029"/>
    </source>
</evidence>
<dbReference type="SMART" id="SM00437">
    <property type="entry name" value="TOP1Ac"/>
    <property type="match status" value="1"/>
</dbReference>
<organism evidence="12 13">
    <name type="scientific">Candidatus Blautia faecavium</name>
    <dbReference type="NCBI Taxonomy" id="2838487"/>
    <lineage>
        <taxon>Bacteria</taxon>
        <taxon>Bacillati</taxon>
        <taxon>Bacillota</taxon>
        <taxon>Clostridia</taxon>
        <taxon>Lachnospirales</taxon>
        <taxon>Lachnospiraceae</taxon>
        <taxon>Blautia</taxon>
    </lineage>
</organism>
<dbReference type="PANTHER" id="PTHR11390">
    <property type="entry name" value="PROKARYOTIC DNA TOPOISOMERASE"/>
    <property type="match status" value="1"/>
</dbReference>